<feature type="coiled-coil region" evidence="1">
    <location>
        <begin position="45"/>
        <end position="79"/>
    </location>
</feature>
<accession>A0A1H8T2L4</accession>
<evidence type="ECO:0000313" key="5">
    <source>
        <dbReference type="Proteomes" id="UP000199300"/>
    </source>
</evidence>
<gene>
    <name evidence="4" type="ORF">SAMN04488134_11454</name>
</gene>
<keyword evidence="2" id="KW-0472">Membrane</keyword>
<evidence type="ECO:0000313" key="4">
    <source>
        <dbReference type="EMBL" id="SEO85167.1"/>
    </source>
</evidence>
<dbReference type="STRING" id="872970.SAMN04488134_11454"/>
<evidence type="ECO:0000256" key="2">
    <source>
        <dbReference type="SAM" id="Phobius"/>
    </source>
</evidence>
<organism evidence="4 5">
    <name type="scientific">Amphibacillus marinus</name>
    <dbReference type="NCBI Taxonomy" id="872970"/>
    <lineage>
        <taxon>Bacteria</taxon>
        <taxon>Bacillati</taxon>
        <taxon>Bacillota</taxon>
        <taxon>Bacilli</taxon>
        <taxon>Bacillales</taxon>
        <taxon>Bacillaceae</taxon>
        <taxon>Amphibacillus</taxon>
    </lineage>
</organism>
<feature type="domain" description="Sporulation membrane protein YtrI C-terminal" evidence="3">
    <location>
        <begin position="81"/>
        <end position="163"/>
    </location>
</feature>
<protein>
    <recommendedName>
        <fullName evidence="3">Sporulation membrane protein YtrI C-terminal domain-containing protein</fullName>
    </recommendedName>
</protein>
<dbReference type="InterPro" id="IPR048198">
    <property type="entry name" value="YtrI"/>
</dbReference>
<dbReference type="OrthoDB" id="2691164at2"/>
<dbReference type="Pfam" id="PF26347">
    <property type="entry name" value="YtrI_sporulation"/>
    <property type="match status" value="1"/>
</dbReference>
<dbReference type="AlphaFoldDB" id="A0A1H8T2L4"/>
<dbReference type="EMBL" id="FODJ01000014">
    <property type="protein sequence ID" value="SEO85167.1"/>
    <property type="molecule type" value="Genomic_DNA"/>
</dbReference>
<evidence type="ECO:0000256" key="1">
    <source>
        <dbReference type="SAM" id="Coils"/>
    </source>
</evidence>
<keyword evidence="2" id="KW-1133">Transmembrane helix</keyword>
<proteinExistence type="predicted"/>
<sequence length="167" mass="19936">MHVPPYYKRKDWQRFMVGVFVGGMIGYLVFLFMYGEIMERFIEENLRVRTERQELQLAYDTLEQNLTDLNQKYQEQLTINSIKIVINNAEVFKLDRFMLHELGELIKAEVNDIIGKEVVTLNDYYPILIRMIENKAYKIDGFSYQAKVAQLFINEQTEIHIELDLDR</sequence>
<name>A0A1H8T2L4_9BACI</name>
<dbReference type="NCBIfam" id="NF041479">
    <property type="entry name" value="spor_membprot_YtrI"/>
    <property type="match status" value="1"/>
</dbReference>
<dbReference type="InterPro" id="IPR058620">
    <property type="entry name" value="YtrI_C"/>
</dbReference>
<keyword evidence="1" id="KW-0175">Coiled coil</keyword>
<feature type="transmembrane region" description="Helical" evidence="2">
    <location>
        <begin position="12"/>
        <end position="34"/>
    </location>
</feature>
<dbReference type="Proteomes" id="UP000199300">
    <property type="component" value="Unassembled WGS sequence"/>
</dbReference>
<keyword evidence="5" id="KW-1185">Reference proteome</keyword>
<dbReference type="RefSeq" id="WP_091500034.1">
    <property type="nucleotide sequence ID" value="NZ_FODJ01000014.1"/>
</dbReference>
<reference evidence="4 5" key="1">
    <citation type="submission" date="2016-10" db="EMBL/GenBank/DDBJ databases">
        <authorList>
            <person name="de Groot N.N."/>
        </authorList>
    </citation>
    <scope>NUCLEOTIDE SEQUENCE [LARGE SCALE GENOMIC DNA]</scope>
    <source>
        <strain evidence="4 5">CGMCC 1.10434</strain>
    </source>
</reference>
<keyword evidence="2" id="KW-0812">Transmembrane</keyword>
<evidence type="ECO:0000259" key="3">
    <source>
        <dbReference type="Pfam" id="PF26347"/>
    </source>
</evidence>